<evidence type="ECO:0000313" key="1">
    <source>
        <dbReference type="EMBL" id="AFU58812.1"/>
    </source>
</evidence>
<protein>
    <submittedName>
        <fullName evidence="1">Uncharacterized protein</fullName>
    </submittedName>
</protein>
<dbReference type="KEGG" id="nga:Ngar_c18800"/>
<proteinExistence type="predicted"/>
<sequence>MQRILQAQKNITSRVPIARHSTGNNMKYPIRNLMYEKIRQAGTLTDADLMKDLSKDGVTLAESEFNKTLLDLEIYGLVRVSWVTKDKRRIELVADSGTAS</sequence>
<keyword evidence="2" id="KW-1185">Reference proteome</keyword>
<gene>
    <name evidence="1" type="ordered locus">Ngar_c18800</name>
</gene>
<dbReference type="Proteomes" id="UP000008037">
    <property type="component" value="Chromosome"/>
</dbReference>
<accession>K0IKC0</accession>
<evidence type="ECO:0000313" key="2">
    <source>
        <dbReference type="Proteomes" id="UP000008037"/>
    </source>
</evidence>
<dbReference type="AlphaFoldDB" id="K0IKC0"/>
<reference evidence="1 2" key="1">
    <citation type="journal article" date="2012" name="Environ. Microbiol.">
        <title>The genome of the ammonia-oxidizing Candidatus Nitrososphaera gargensis: insights into metabolic versatility and environmental adaptations.</title>
        <authorList>
            <person name="Spang A."/>
            <person name="Poehlein A."/>
            <person name="Offre P."/>
            <person name="Zumbragel S."/>
            <person name="Haider S."/>
            <person name="Rychlik N."/>
            <person name="Nowka B."/>
            <person name="Schmeisser C."/>
            <person name="Lebedeva E.V."/>
            <person name="Rattei T."/>
            <person name="Bohm C."/>
            <person name="Schmid M."/>
            <person name="Galushko A."/>
            <person name="Hatzenpichler R."/>
            <person name="Weinmaier T."/>
            <person name="Daniel R."/>
            <person name="Schleper C."/>
            <person name="Spieck E."/>
            <person name="Streit W."/>
            <person name="Wagner M."/>
        </authorList>
    </citation>
    <scope>NUCLEOTIDE SEQUENCE [LARGE SCALE GENOMIC DNA]</scope>
    <source>
        <strain evidence="2">Ga9.2</strain>
    </source>
</reference>
<dbReference type="InParanoid" id="K0IKC0"/>
<dbReference type="EMBL" id="CP002408">
    <property type="protein sequence ID" value="AFU58812.1"/>
    <property type="molecule type" value="Genomic_DNA"/>
</dbReference>
<name>K0IKC0_NITGG</name>
<dbReference type="HOGENOM" id="CLU_180512_0_0_2"/>
<organism evidence="1 2">
    <name type="scientific">Nitrososphaera gargensis (strain Ga9.2)</name>
    <dbReference type="NCBI Taxonomy" id="1237085"/>
    <lineage>
        <taxon>Archaea</taxon>
        <taxon>Nitrososphaerota</taxon>
        <taxon>Nitrososphaeria</taxon>
        <taxon>Nitrososphaerales</taxon>
        <taxon>Nitrososphaeraceae</taxon>
        <taxon>Nitrososphaera</taxon>
    </lineage>
</organism>
<dbReference type="STRING" id="1237085.Ngar_c18800"/>
<dbReference type="BioCyc" id="CNIT1237085:G1324-1878-MONOMER"/>